<gene>
    <name evidence="4" type="ORF">FVP77_05725</name>
</gene>
<proteinExistence type="inferred from homology"/>
<comment type="caution">
    <text evidence="4">The sequence shown here is derived from an EMBL/GenBank/DDBJ whole genome shotgun (WGS) entry which is preliminary data.</text>
</comment>
<evidence type="ECO:0000259" key="3">
    <source>
        <dbReference type="Pfam" id="PF02275"/>
    </source>
</evidence>
<comment type="similarity">
    <text evidence="1">Belongs to the peptidase C59 family.</text>
</comment>
<keyword evidence="5" id="KW-1185">Reference proteome</keyword>
<dbReference type="InterPro" id="IPR029055">
    <property type="entry name" value="Ntn_hydrolases_N"/>
</dbReference>
<dbReference type="GO" id="GO:0016787">
    <property type="term" value="F:hydrolase activity"/>
    <property type="evidence" value="ECO:0007669"/>
    <property type="project" value="UniProtKB-KW"/>
</dbReference>
<dbReference type="AlphaFoldDB" id="A0A5C8I4N0"/>
<dbReference type="PANTHER" id="PTHR35527:SF2">
    <property type="entry name" value="HYDROLASE"/>
    <property type="match status" value="1"/>
</dbReference>
<sequence length="401" mass="42499">MVSFVSPCSVAMRATTRLTRRSSGAFFEAGEGTPSSYGREGLRWPPRCSLTRECTRTGARREGSGMCTSFQLRATDGSVCVARTMEFPDMLGARLTVIPRGLALTSTAPAADGISWTSRYGVVGMDAVGTPQLLTDGMNEKGLYAGALYMPGFASYEEPGDDASTTLDVLDAVVFALTTCATVGEVFEAFAGIRVWGRDNPVIQGVPPLHLVLHDATGAAGVIEFEDGAQQHRDNPLGVATNAPYLPWHHENVRNWLPRLTAANPAPVAIRGVEFAPLSQGQGFVGLPGDSGSAGRFLRATAYVMTLQPPDDADALELLSLHALNNFDIPVGMMSGVGGTGIEQDDQTKWSSISSLTARRYIVRTQANPTPVAVDLDATDFTGDAPRQLELVAGGFASVTI</sequence>
<protein>
    <submittedName>
        <fullName evidence="4">Linear amide C-N hydrolase</fullName>
    </submittedName>
</protein>
<dbReference type="PANTHER" id="PTHR35527">
    <property type="entry name" value="CHOLOYLGLYCINE HYDROLASE"/>
    <property type="match status" value="1"/>
</dbReference>
<keyword evidence="2 4" id="KW-0378">Hydrolase</keyword>
<dbReference type="Pfam" id="PF02275">
    <property type="entry name" value="CBAH"/>
    <property type="match status" value="1"/>
</dbReference>
<evidence type="ECO:0000256" key="2">
    <source>
        <dbReference type="ARBA" id="ARBA00022801"/>
    </source>
</evidence>
<dbReference type="Gene3D" id="3.60.60.10">
    <property type="entry name" value="Penicillin V Acylase, Chain A"/>
    <property type="match status" value="1"/>
</dbReference>
<dbReference type="Proteomes" id="UP000321034">
    <property type="component" value="Unassembled WGS sequence"/>
</dbReference>
<dbReference type="OrthoDB" id="1265391at2"/>
<feature type="domain" description="Choloylglycine hydrolase/NAAA C-terminal" evidence="3">
    <location>
        <begin position="67"/>
        <end position="381"/>
    </location>
</feature>
<evidence type="ECO:0000256" key="1">
    <source>
        <dbReference type="ARBA" id="ARBA00006625"/>
    </source>
</evidence>
<evidence type="ECO:0000313" key="4">
    <source>
        <dbReference type="EMBL" id="TXK12945.1"/>
    </source>
</evidence>
<dbReference type="InterPro" id="IPR029132">
    <property type="entry name" value="CBAH/NAAA_C"/>
</dbReference>
<organism evidence="4 5">
    <name type="scientific">Microbacterium hatanonis</name>
    <dbReference type="NCBI Taxonomy" id="404366"/>
    <lineage>
        <taxon>Bacteria</taxon>
        <taxon>Bacillati</taxon>
        <taxon>Actinomycetota</taxon>
        <taxon>Actinomycetes</taxon>
        <taxon>Micrococcales</taxon>
        <taxon>Microbacteriaceae</taxon>
        <taxon>Microbacterium</taxon>
    </lineage>
</organism>
<dbReference type="SUPFAM" id="SSF56235">
    <property type="entry name" value="N-terminal nucleophile aminohydrolases (Ntn hydrolases)"/>
    <property type="match status" value="1"/>
</dbReference>
<accession>A0A5C8I4N0</accession>
<reference evidence="4 5" key="1">
    <citation type="submission" date="2019-08" db="EMBL/GenBank/DDBJ databases">
        <authorList>
            <person name="Dong K."/>
        </authorList>
    </citation>
    <scope>NUCLEOTIDE SEQUENCE [LARGE SCALE GENOMIC DNA]</scope>
    <source>
        <strain evidence="4 5">JCM14558</strain>
    </source>
</reference>
<name>A0A5C8I4N0_9MICO</name>
<dbReference type="EMBL" id="VRSV01000001">
    <property type="protein sequence ID" value="TXK12945.1"/>
    <property type="molecule type" value="Genomic_DNA"/>
</dbReference>
<dbReference type="InterPro" id="IPR052193">
    <property type="entry name" value="Peptidase_C59"/>
</dbReference>
<evidence type="ECO:0000313" key="5">
    <source>
        <dbReference type="Proteomes" id="UP000321034"/>
    </source>
</evidence>